<keyword evidence="3" id="KW-1185">Reference proteome</keyword>
<protein>
    <submittedName>
        <fullName evidence="2">Uncharacterized protein</fullName>
    </submittedName>
</protein>
<feature type="transmembrane region" description="Helical" evidence="1">
    <location>
        <begin position="151"/>
        <end position="171"/>
    </location>
</feature>
<proteinExistence type="predicted"/>
<feature type="transmembrane region" description="Helical" evidence="1">
    <location>
        <begin position="30"/>
        <end position="49"/>
    </location>
</feature>
<name>A0ABQ2WQY0_9ALTE</name>
<feature type="transmembrane region" description="Helical" evidence="1">
    <location>
        <begin position="125"/>
        <end position="144"/>
    </location>
</feature>
<gene>
    <name evidence="2" type="ORF">GCM10008111_22630</name>
</gene>
<comment type="caution">
    <text evidence="2">The sequence shown here is derived from an EMBL/GenBank/DDBJ whole genome shotgun (WGS) entry which is preliminary data.</text>
</comment>
<reference evidence="3" key="1">
    <citation type="journal article" date="2019" name="Int. J. Syst. Evol. Microbiol.">
        <title>The Global Catalogue of Microorganisms (GCM) 10K type strain sequencing project: providing services to taxonomists for standard genome sequencing and annotation.</title>
        <authorList>
            <consortium name="The Broad Institute Genomics Platform"/>
            <consortium name="The Broad Institute Genome Sequencing Center for Infectious Disease"/>
            <person name="Wu L."/>
            <person name="Ma J."/>
        </authorList>
    </citation>
    <scope>NUCLEOTIDE SEQUENCE [LARGE SCALE GENOMIC DNA]</scope>
    <source>
        <strain evidence="3">KCTC 23723</strain>
    </source>
</reference>
<dbReference type="Proteomes" id="UP000634667">
    <property type="component" value="Unassembled WGS sequence"/>
</dbReference>
<sequence length="221" mass="25469">MTRKPATLSGSLLLGQGDSLQARIIRNIAYCWYLPAFMLLWSVFFTQGGMPEQPFLRALFIFFPGFILIEQLTHLYRRVRRAWLHLPVGRQQLFTVLTHQAHTELSIATLIVSPLLFWLLPAKTAIAMLLLWPSLMLFCLYLSWRLITVSLLWTGGALITLQLLSILALIFWDQQPGYLVIIGAFFASAALWLKKHVRAHSYTQDWAQLKMPKVQSAWSRR</sequence>
<evidence type="ECO:0000313" key="3">
    <source>
        <dbReference type="Proteomes" id="UP000634667"/>
    </source>
</evidence>
<accession>A0ABQ2WQY0</accession>
<feature type="transmembrane region" description="Helical" evidence="1">
    <location>
        <begin position="177"/>
        <end position="193"/>
    </location>
</feature>
<dbReference type="EMBL" id="BMYR01000009">
    <property type="protein sequence ID" value="GGW66160.1"/>
    <property type="molecule type" value="Genomic_DNA"/>
</dbReference>
<organism evidence="2 3">
    <name type="scientific">Alishewanella tabrizica</name>
    <dbReference type="NCBI Taxonomy" id="671278"/>
    <lineage>
        <taxon>Bacteria</taxon>
        <taxon>Pseudomonadati</taxon>
        <taxon>Pseudomonadota</taxon>
        <taxon>Gammaproteobacteria</taxon>
        <taxon>Alteromonadales</taxon>
        <taxon>Alteromonadaceae</taxon>
        <taxon>Alishewanella</taxon>
    </lineage>
</organism>
<feature type="transmembrane region" description="Helical" evidence="1">
    <location>
        <begin position="55"/>
        <end position="72"/>
    </location>
</feature>
<evidence type="ECO:0000256" key="1">
    <source>
        <dbReference type="SAM" id="Phobius"/>
    </source>
</evidence>
<evidence type="ECO:0000313" key="2">
    <source>
        <dbReference type="EMBL" id="GGW66160.1"/>
    </source>
</evidence>
<feature type="transmembrane region" description="Helical" evidence="1">
    <location>
        <begin position="93"/>
        <end position="119"/>
    </location>
</feature>
<keyword evidence="1" id="KW-0812">Transmembrane</keyword>
<keyword evidence="1" id="KW-0472">Membrane</keyword>
<keyword evidence="1" id="KW-1133">Transmembrane helix</keyword>